<feature type="transmembrane region" description="Helical" evidence="2">
    <location>
        <begin position="20"/>
        <end position="42"/>
    </location>
</feature>
<dbReference type="AlphaFoldDB" id="W9GHJ1"/>
<feature type="transmembrane region" description="Helical" evidence="2">
    <location>
        <begin position="110"/>
        <end position="133"/>
    </location>
</feature>
<dbReference type="PATRIC" id="fig|584657.3.peg.2598"/>
<evidence type="ECO:0000259" key="3">
    <source>
        <dbReference type="Pfam" id="PF01476"/>
    </source>
</evidence>
<dbReference type="Proteomes" id="UP000019494">
    <property type="component" value="Unassembled WGS sequence"/>
</dbReference>
<feature type="domain" description="LysM" evidence="3">
    <location>
        <begin position="239"/>
        <end position="294"/>
    </location>
</feature>
<reference evidence="5" key="1">
    <citation type="submission" date="2013-08" db="EMBL/GenBank/DDBJ databases">
        <title>Intrasporangium oryzae NRRL B-24470.</title>
        <authorList>
            <person name="Liu H."/>
            <person name="Wang G."/>
        </authorList>
    </citation>
    <scope>NUCLEOTIDE SEQUENCE [LARGE SCALE GENOMIC DNA]</scope>
    <source>
        <strain evidence="5">Q5-1</strain>
    </source>
</reference>
<protein>
    <recommendedName>
        <fullName evidence="3">LysM domain-containing protein</fullName>
    </recommendedName>
</protein>
<gene>
    <name evidence="4" type="ORF">N864_03205</name>
</gene>
<accession>W9GHJ1</accession>
<name>W9GHJ1_9MICO</name>
<keyword evidence="2" id="KW-0812">Transmembrane</keyword>
<comment type="caution">
    <text evidence="4">The sequence shown here is derived from an EMBL/GenBank/DDBJ whole genome shotgun (WGS) entry which is preliminary data.</text>
</comment>
<keyword evidence="2" id="KW-1133">Transmembrane helix</keyword>
<organism evidence="4 5">
    <name type="scientific">Intrasporangium chromatireducens Q5-1</name>
    <dbReference type="NCBI Taxonomy" id="584657"/>
    <lineage>
        <taxon>Bacteria</taxon>
        <taxon>Bacillati</taxon>
        <taxon>Actinomycetota</taxon>
        <taxon>Actinomycetes</taxon>
        <taxon>Micrococcales</taxon>
        <taxon>Intrasporangiaceae</taxon>
        <taxon>Intrasporangium</taxon>
    </lineage>
</organism>
<proteinExistence type="predicted"/>
<evidence type="ECO:0000313" key="5">
    <source>
        <dbReference type="Proteomes" id="UP000019494"/>
    </source>
</evidence>
<dbReference type="InterPro" id="IPR036779">
    <property type="entry name" value="LysM_dom_sf"/>
</dbReference>
<keyword evidence="2" id="KW-0472">Membrane</keyword>
<keyword evidence="5" id="KW-1185">Reference proteome</keyword>
<evidence type="ECO:0000256" key="1">
    <source>
        <dbReference type="SAM" id="MobiDB-lite"/>
    </source>
</evidence>
<dbReference type="EMBL" id="AWQS01000107">
    <property type="protein sequence ID" value="EWT05520.1"/>
    <property type="molecule type" value="Genomic_DNA"/>
</dbReference>
<sequence>MAPSGTADGTDHRTANPSGGAVAGLLALAGGALVWTVLLPLSRSSWPVTRAGVPRLDDAMTGVFAWTALAVAVWLTCGATLAAVAAAPGALGRGAGRLAQTLTPTLVRRWLTLLLGTGVGTVALPLGPALGAAPAAVSSTTRGDAGALPRAGVHPAPNPAFRPVVDPGRLPRASQEPAPSVLGGPSPGYGPTPAPRGTTSRVPDPRWLPSRPVPTADPEATVLLAPTPRASAVPDEVVTVRRGDSLWSLVARHLGPRASDRQIAMAWPEWYAANVDVIGPDPDLIRPGQQLRIPTHGVDR</sequence>
<evidence type="ECO:0000256" key="2">
    <source>
        <dbReference type="SAM" id="Phobius"/>
    </source>
</evidence>
<dbReference type="CDD" id="cd00118">
    <property type="entry name" value="LysM"/>
    <property type="match status" value="1"/>
</dbReference>
<dbReference type="Pfam" id="PF01476">
    <property type="entry name" value="LysM"/>
    <property type="match status" value="1"/>
</dbReference>
<evidence type="ECO:0000313" key="4">
    <source>
        <dbReference type="EMBL" id="EWT05520.1"/>
    </source>
</evidence>
<dbReference type="Gene3D" id="3.10.350.10">
    <property type="entry name" value="LysM domain"/>
    <property type="match status" value="1"/>
</dbReference>
<feature type="transmembrane region" description="Helical" evidence="2">
    <location>
        <begin position="63"/>
        <end position="90"/>
    </location>
</feature>
<feature type="region of interest" description="Disordered" evidence="1">
    <location>
        <begin position="139"/>
        <end position="214"/>
    </location>
</feature>
<dbReference type="InterPro" id="IPR018392">
    <property type="entry name" value="LysM"/>
</dbReference>